<protein>
    <submittedName>
        <fullName evidence="1">Uncharacterized protein</fullName>
    </submittedName>
</protein>
<evidence type="ECO:0000313" key="1">
    <source>
        <dbReference type="EMBL" id="GAG63505.1"/>
    </source>
</evidence>
<dbReference type="AlphaFoldDB" id="X0Z2P5"/>
<gene>
    <name evidence="1" type="ORF">S01H4_04358</name>
</gene>
<name>X0Z2P5_9ZZZZ</name>
<dbReference type="EMBL" id="BART01001160">
    <property type="protein sequence ID" value="GAG63505.1"/>
    <property type="molecule type" value="Genomic_DNA"/>
</dbReference>
<accession>X0Z2P5</accession>
<reference evidence="1" key="1">
    <citation type="journal article" date="2014" name="Front. Microbiol.">
        <title>High frequency of phylogenetically diverse reductive dehalogenase-homologous genes in deep subseafloor sedimentary metagenomes.</title>
        <authorList>
            <person name="Kawai M."/>
            <person name="Futagami T."/>
            <person name="Toyoda A."/>
            <person name="Takaki Y."/>
            <person name="Nishi S."/>
            <person name="Hori S."/>
            <person name="Arai W."/>
            <person name="Tsubouchi T."/>
            <person name="Morono Y."/>
            <person name="Uchiyama I."/>
            <person name="Ito T."/>
            <person name="Fujiyama A."/>
            <person name="Inagaki F."/>
            <person name="Takami H."/>
        </authorList>
    </citation>
    <scope>NUCLEOTIDE SEQUENCE</scope>
    <source>
        <strain evidence="1">Expedition CK06-06</strain>
    </source>
</reference>
<proteinExistence type="predicted"/>
<sequence>MVLIITEHWWPPNKSEEIGKIYLEVMQKYPDDRTISKPVVRSATWAVQEGMHSITISSVQPGKVKEAMESTFSLMKIFE</sequence>
<comment type="caution">
    <text evidence="1">The sequence shown here is derived from an EMBL/GenBank/DDBJ whole genome shotgun (WGS) entry which is preliminary data.</text>
</comment>
<organism evidence="1">
    <name type="scientific">marine sediment metagenome</name>
    <dbReference type="NCBI Taxonomy" id="412755"/>
    <lineage>
        <taxon>unclassified sequences</taxon>
        <taxon>metagenomes</taxon>
        <taxon>ecological metagenomes</taxon>
    </lineage>
</organism>